<feature type="region of interest" description="Disordered" evidence="1">
    <location>
        <begin position="49"/>
        <end position="77"/>
    </location>
</feature>
<accession>A0A8T2L0M2</accession>
<sequence length="294" mass="34161">MPRKKDEKLQDGFVERAAEQVFFIFQDDQYGSSAWRDFRDCGFSSRMRDSSFRTSQRRQPEEDFSPRKGKIHGAGSTPELLMQVDDHLRLRDDQYGSSAWRDFRDCGFSLRMRDSPFRTSQKRRPEEVISPRKGIIHGAGSTPELLMQDDQYGSSAWRDFRDCGFFSSMRDSPFRTSQSRQPEEDFSPRKGIIHGAGSPPELLMQAPIPCQADPYGFCAQVDYGYWGSYPLRGCTPCGVSHRSPPIQCQEDQYGFNAQVDYGDWGLYPLRRCTPFWTSQRRRPEERQPEENTWH</sequence>
<protein>
    <submittedName>
        <fullName evidence="2">Uncharacterized protein</fullName>
    </submittedName>
</protein>
<name>A0A8T2L0M2_ASTMX</name>
<comment type="caution">
    <text evidence="2">The sequence shown here is derived from an EMBL/GenBank/DDBJ whole genome shotgun (WGS) entry which is preliminary data.</text>
</comment>
<evidence type="ECO:0000256" key="1">
    <source>
        <dbReference type="SAM" id="MobiDB-lite"/>
    </source>
</evidence>
<gene>
    <name evidence="2" type="ORF">AMEX_G21637</name>
</gene>
<organism evidence="2 3">
    <name type="scientific">Astyanax mexicanus</name>
    <name type="common">Blind cave fish</name>
    <name type="synonym">Astyanax fasciatus mexicanus</name>
    <dbReference type="NCBI Taxonomy" id="7994"/>
    <lineage>
        <taxon>Eukaryota</taxon>
        <taxon>Metazoa</taxon>
        <taxon>Chordata</taxon>
        <taxon>Craniata</taxon>
        <taxon>Vertebrata</taxon>
        <taxon>Euteleostomi</taxon>
        <taxon>Actinopterygii</taxon>
        <taxon>Neopterygii</taxon>
        <taxon>Teleostei</taxon>
        <taxon>Ostariophysi</taxon>
        <taxon>Characiformes</taxon>
        <taxon>Characoidei</taxon>
        <taxon>Acestrorhamphidae</taxon>
        <taxon>Acestrorhamphinae</taxon>
        <taxon>Astyanax</taxon>
    </lineage>
</organism>
<proteinExistence type="predicted"/>
<evidence type="ECO:0000313" key="2">
    <source>
        <dbReference type="EMBL" id="KAG9265260.1"/>
    </source>
</evidence>
<dbReference type="AlphaFoldDB" id="A0A8T2L0M2"/>
<reference evidence="2 3" key="1">
    <citation type="submission" date="2021-07" db="EMBL/GenBank/DDBJ databases">
        <authorList>
            <person name="Imarazene B."/>
            <person name="Zahm M."/>
            <person name="Klopp C."/>
            <person name="Cabau C."/>
            <person name="Beille S."/>
            <person name="Jouanno E."/>
            <person name="Castinel A."/>
            <person name="Lluch J."/>
            <person name="Gil L."/>
            <person name="Kuchtly C."/>
            <person name="Lopez Roques C."/>
            <person name="Donnadieu C."/>
            <person name="Parrinello H."/>
            <person name="Journot L."/>
            <person name="Du K."/>
            <person name="Schartl M."/>
            <person name="Retaux S."/>
            <person name="Guiguen Y."/>
        </authorList>
    </citation>
    <scope>NUCLEOTIDE SEQUENCE [LARGE SCALE GENOMIC DNA]</scope>
    <source>
        <strain evidence="2">Pach_M1</strain>
        <tissue evidence="2">Testis</tissue>
    </source>
</reference>
<dbReference type="EMBL" id="JAICCE010000018">
    <property type="protein sequence ID" value="KAG9265260.1"/>
    <property type="molecule type" value="Genomic_DNA"/>
</dbReference>
<dbReference type="Proteomes" id="UP000752171">
    <property type="component" value="Unassembled WGS sequence"/>
</dbReference>
<evidence type="ECO:0000313" key="3">
    <source>
        <dbReference type="Proteomes" id="UP000752171"/>
    </source>
</evidence>
<feature type="region of interest" description="Disordered" evidence="1">
    <location>
        <begin position="171"/>
        <end position="196"/>
    </location>
</feature>